<evidence type="ECO:0000313" key="9">
    <source>
        <dbReference type="Proteomes" id="UP000254920"/>
    </source>
</evidence>
<dbReference type="PROSITE" id="PS51257">
    <property type="entry name" value="PROKAR_LIPOPROTEIN"/>
    <property type="match status" value="1"/>
</dbReference>
<gene>
    <name evidence="8" type="primary">yggG</name>
    <name evidence="8" type="ORF">NCTC12475_00892</name>
</gene>
<dbReference type="AlphaFoldDB" id="A0A381DJ73"/>
<comment type="cofactor">
    <cofactor evidence="6">
        <name>Zn(2+)</name>
        <dbReference type="ChEBI" id="CHEBI:29105"/>
    </cofactor>
    <text evidence="6">Binds 1 zinc ion per subunit.</text>
</comment>
<comment type="similarity">
    <text evidence="6">Belongs to the peptidase M48 family.</text>
</comment>
<sequence length="263" mass="29154">MKKLIIVLPFLILLFVGCSSSTSAGMVGSDRKQLFLISENEMNQGANQAYSKVLQDAKSKNVLNNNNLTTKRVRGIANNLISQVGVFRKDALNWDWQVNVINQPILNAWCMPGGKIVVYDGIITKLNLDDDELAAIIGHEMSHALREHSREQASRDRIKQLGIFAISQFSGIGGNLANVAAQYTFVLPFSRENEVEADRMGIELAARAGYDPNGAVRLWQKMVAASSSSQPEFLSTHPSPQSRIEDLKIIAKKIEPIYKANKR</sequence>
<dbReference type="OrthoDB" id="9810445at2"/>
<dbReference type="Gene3D" id="3.30.2010.10">
    <property type="entry name" value="Metalloproteases ('zincins'), catalytic domain"/>
    <property type="match status" value="1"/>
</dbReference>
<evidence type="ECO:0000256" key="3">
    <source>
        <dbReference type="ARBA" id="ARBA00022801"/>
    </source>
</evidence>
<keyword evidence="2" id="KW-0479">Metal-binding</keyword>
<dbReference type="EMBL" id="UFVD01000001">
    <property type="protein sequence ID" value="SUX10685.1"/>
    <property type="molecule type" value="Genomic_DNA"/>
</dbReference>
<keyword evidence="3 6" id="KW-0378">Hydrolase</keyword>
<keyword evidence="1 6" id="KW-0645">Protease</keyword>
<dbReference type="GO" id="GO:0046872">
    <property type="term" value="F:metal ion binding"/>
    <property type="evidence" value="ECO:0007669"/>
    <property type="project" value="UniProtKB-KW"/>
</dbReference>
<dbReference type="GO" id="GO:0004222">
    <property type="term" value="F:metalloendopeptidase activity"/>
    <property type="evidence" value="ECO:0007669"/>
    <property type="project" value="InterPro"/>
</dbReference>
<accession>A0A381DJ73</accession>
<dbReference type="GeneID" id="93091320"/>
<keyword evidence="4 6" id="KW-0862">Zinc</keyword>
<proteinExistence type="inferred from homology"/>
<keyword evidence="9" id="KW-1185">Reference proteome</keyword>
<dbReference type="EC" id="3.4.24.-" evidence="8"/>
<name>A0A381DJ73_9BACT</name>
<evidence type="ECO:0000256" key="4">
    <source>
        <dbReference type="ARBA" id="ARBA00022833"/>
    </source>
</evidence>
<evidence type="ECO:0000256" key="5">
    <source>
        <dbReference type="ARBA" id="ARBA00023049"/>
    </source>
</evidence>
<dbReference type="GO" id="GO:0051603">
    <property type="term" value="P:proteolysis involved in protein catabolic process"/>
    <property type="evidence" value="ECO:0007669"/>
    <property type="project" value="TreeGrafter"/>
</dbReference>
<dbReference type="Proteomes" id="UP000254920">
    <property type="component" value="Unassembled WGS sequence"/>
</dbReference>
<evidence type="ECO:0000256" key="6">
    <source>
        <dbReference type="RuleBase" id="RU003983"/>
    </source>
</evidence>
<dbReference type="PANTHER" id="PTHR22726:SF1">
    <property type="entry name" value="METALLOENDOPEPTIDASE OMA1, MITOCHONDRIAL"/>
    <property type="match status" value="1"/>
</dbReference>
<dbReference type="STRING" id="32024.GCA_000788295_01857"/>
<dbReference type="InterPro" id="IPR051156">
    <property type="entry name" value="Mito/Outer_Membr_Metalloprot"/>
</dbReference>
<keyword evidence="5 6" id="KW-0482">Metalloprotease</keyword>
<organism evidence="8 9">
    <name type="scientific">Campylobacter sputorum subsp. sputorum</name>
    <dbReference type="NCBI Taxonomy" id="32024"/>
    <lineage>
        <taxon>Bacteria</taxon>
        <taxon>Pseudomonadati</taxon>
        <taxon>Campylobacterota</taxon>
        <taxon>Epsilonproteobacteria</taxon>
        <taxon>Campylobacterales</taxon>
        <taxon>Campylobacteraceae</taxon>
        <taxon>Campylobacter</taxon>
    </lineage>
</organism>
<evidence type="ECO:0000256" key="2">
    <source>
        <dbReference type="ARBA" id="ARBA00022723"/>
    </source>
</evidence>
<dbReference type="RefSeq" id="WP_089183068.1">
    <property type="nucleotide sequence ID" value="NZ_CP043427.1"/>
</dbReference>
<evidence type="ECO:0000313" key="8">
    <source>
        <dbReference type="EMBL" id="SUX10685.1"/>
    </source>
</evidence>
<dbReference type="CDD" id="cd07331">
    <property type="entry name" value="M48C_Oma1_like"/>
    <property type="match status" value="1"/>
</dbReference>
<reference evidence="8 9" key="1">
    <citation type="submission" date="2018-06" db="EMBL/GenBank/DDBJ databases">
        <authorList>
            <consortium name="Pathogen Informatics"/>
            <person name="Doyle S."/>
        </authorList>
    </citation>
    <scope>NUCLEOTIDE SEQUENCE [LARGE SCALE GENOMIC DNA]</scope>
    <source>
        <strain evidence="8 9">NCTC12475</strain>
    </source>
</reference>
<dbReference type="PANTHER" id="PTHR22726">
    <property type="entry name" value="METALLOENDOPEPTIDASE OMA1"/>
    <property type="match status" value="1"/>
</dbReference>
<protein>
    <submittedName>
        <fullName evidence="8">M48 family peptidase</fullName>
        <ecNumber evidence="8">3.4.24.-</ecNumber>
    </submittedName>
</protein>
<dbReference type="InterPro" id="IPR001915">
    <property type="entry name" value="Peptidase_M48"/>
</dbReference>
<dbReference type="GO" id="GO:0016020">
    <property type="term" value="C:membrane"/>
    <property type="evidence" value="ECO:0007669"/>
    <property type="project" value="TreeGrafter"/>
</dbReference>
<feature type="domain" description="Peptidase M48" evidence="7">
    <location>
        <begin position="69"/>
        <end position="248"/>
    </location>
</feature>
<evidence type="ECO:0000259" key="7">
    <source>
        <dbReference type="Pfam" id="PF01435"/>
    </source>
</evidence>
<evidence type="ECO:0000256" key="1">
    <source>
        <dbReference type="ARBA" id="ARBA00022670"/>
    </source>
</evidence>
<dbReference type="Pfam" id="PF01435">
    <property type="entry name" value="Peptidase_M48"/>
    <property type="match status" value="1"/>
</dbReference>